<reference evidence="2" key="2">
    <citation type="submission" date="2023-05" db="EMBL/GenBank/DDBJ databases">
        <authorList>
            <consortium name="Lawrence Berkeley National Laboratory"/>
            <person name="Steindorff A."/>
            <person name="Hensen N."/>
            <person name="Bonometti L."/>
            <person name="Westerberg I."/>
            <person name="Brannstrom I.O."/>
            <person name="Guillou S."/>
            <person name="Cros-Aarteil S."/>
            <person name="Calhoun S."/>
            <person name="Haridas S."/>
            <person name="Kuo A."/>
            <person name="Mondo S."/>
            <person name="Pangilinan J."/>
            <person name="Riley R."/>
            <person name="Labutti K."/>
            <person name="Andreopoulos B."/>
            <person name="Lipzen A."/>
            <person name="Chen C."/>
            <person name="Yanf M."/>
            <person name="Daum C."/>
            <person name="Ng V."/>
            <person name="Clum A."/>
            <person name="Ohm R."/>
            <person name="Martin F."/>
            <person name="Silar P."/>
            <person name="Natvig D."/>
            <person name="Lalanne C."/>
            <person name="Gautier V."/>
            <person name="Ament-Velasquez S.L."/>
            <person name="Kruys A."/>
            <person name="Hutchinson M.I."/>
            <person name="Powell A.J."/>
            <person name="Barry K."/>
            <person name="Miller A.N."/>
            <person name="Grigoriev I.V."/>
            <person name="Debuchy R."/>
            <person name="Gladieux P."/>
            <person name="Thoren M.H."/>
            <person name="Johannesson H."/>
        </authorList>
    </citation>
    <scope>NUCLEOTIDE SEQUENCE</scope>
    <source>
        <strain evidence="2">CBS 532.94</strain>
    </source>
</reference>
<protein>
    <recommendedName>
        <fullName evidence="1">Glucose-methanol-choline oxidoreductase C-terminal domain-containing protein</fullName>
    </recommendedName>
</protein>
<proteinExistence type="predicted"/>
<evidence type="ECO:0000313" key="2">
    <source>
        <dbReference type="EMBL" id="KAK4234294.1"/>
    </source>
</evidence>
<dbReference type="InterPro" id="IPR007867">
    <property type="entry name" value="GMC_OxRtase_C"/>
</dbReference>
<comment type="caution">
    <text evidence="2">The sequence shown here is derived from an EMBL/GenBank/DDBJ whole genome shotgun (WGS) entry which is preliminary data.</text>
</comment>
<dbReference type="AlphaFoldDB" id="A0AAN7C2R3"/>
<dbReference type="EMBL" id="MU860390">
    <property type="protein sequence ID" value="KAK4234294.1"/>
    <property type="molecule type" value="Genomic_DNA"/>
</dbReference>
<keyword evidence="3" id="KW-1185">Reference proteome</keyword>
<dbReference type="InterPro" id="IPR036188">
    <property type="entry name" value="FAD/NAD-bd_sf"/>
</dbReference>
<organism evidence="2 3">
    <name type="scientific">Achaetomium macrosporum</name>
    <dbReference type="NCBI Taxonomy" id="79813"/>
    <lineage>
        <taxon>Eukaryota</taxon>
        <taxon>Fungi</taxon>
        <taxon>Dikarya</taxon>
        <taxon>Ascomycota</taxon>
        <taxon>Pezizomycotina</taxon>
        <taxon>Sordariomycetes</taxon>
        <taxon>Sordariomycetidae</taxon>
        <taxon>Sordariales</taxon>
        <taxon>Chaetomiaceae</taxon>
        <taxon>Achaetomium</taxon>
    </lineage>
</organism>
<sequence length="134" mass="14843">MKFPPVEREQAGTTLDSRAVFAAVSAPLGPICRPRARAGRPAADGTYEDRTTKWATNQILGHDLSSTCGMCPRQPDGLVRLEFRVRNVRGLCVVDANTLPRILEPFSVLPMFMLSEKGQFVIHLQQIQHVKSLS</sequence>
<dbReference type="Pfam" id="PF05199">
    <property type="entry name" value="GMC_oxred_C"/>
    <property type="match status" value="1"/>
</dbReference>
<dbReference type="Gene3D" id="3.30.560.10">
    <property type="entry name" value="Glucose Oxidase, domain 3"/>
    <property type="match status" value="1"/>
</dbReference>
<dbReference type="GO" id="GO:0016614">
    <property type="term" value="F:oxidoreductase activity, acting on CH-OH group of donors"/>
    <property type="evidence" value="ECO:0007669"/>
    <property type="project" value="InterPro"/>
</dbReference>
<dbReference type="Proteomes" id="UP001303760">
    <property type="component" value="Unassembled WGS sequence"/>
</dbReference>
<feature type="domain" description="Glucose-methanol-choline oxidoreductase C-terminal" evidence="1">
    <location>
        <begin position="46"/>
        <end position="114"/>
    </location>
</feature>
<evidence type="ECO:0000259" key="1">
    <source>
        <dbReference type="Pfam" id="PF05199"/>
    </source>
</evidence>
<name>A0AAN7C2R3_9PEZI</name>
<accession>A0AAN7C2R3</accession>
<evidence type="ECO:0000313" key="3">
    <source>
        <dbReference type="Proteomes" id="UP001303760"/>
    </source>
</evidence>
<dbReference type="Gene3D" id="3.50.50.60">
    <property type="entry name" value="FAD/NAD(P)-binding domain"/>
    <property type="match status" value="1"/>
</dbReference>
<reference evidence="2" key="1">
    <citation type="journal article" date="2023" name="Mol. Phylogenet. Evol.">
        <title>Genome-scale phylogeny and comparative genomics of the fungal order Sordariales.</title>
        <authorList>
            <person name="Hensen N."/>
            <person name="Bonometti L."/>
            <person name="Westerberg I."/>
            <person name="Brannstrom I.O."/>
            <person name="Guillou S."/>
            <person name="Cros-Aarteil S."/>
            <person name="Calhoun S."/>
            <person name="Haridas S."/>
            <person name="Kuo A."/>
            <person name="Mondo S."/>
            <person name="Pangilinan J."/>
            <person name="Riley R."/>
            <person name="LaButti K."/>
            <person name="Andreopoulos B."/>
            <person name="Lipzen A."/>
            <person name="Chen C."/>
            <person name="Yan M."/>
            <person name="Daum C."/>
            <person name="Ng V."/>
            <person name="Clum A."/>
            <person name="Steindorff A."/>
            <person name="Ohm R.A."/>
            <person name="Martin F."/>
            <person name="Silar P."/>
            <person name="Natvig D.O."/>
            <person name="Lalanne C."/>
            <person name="Gautier V."/>
            <person name="Ament-Velasquez S.L."/>
            <person name="Kruys A."/>
            <person name="Hutchinson M.I."/>
            <person name="Powell A.J."/>
            <person name="Barry K."/>
            <person name="Miller A.N."/>
            <person name="Grigoriev I.V."/>
            <person name="Debuchy R."/>
            <person name="Gladieux P."/>
            <person name="Hiltunen Thoren M."/>
            <person name="Johannesson H."/>
        </authorList>
    </citation>
    <scope>NUCLEOTIDE SEQUENCE</scope>
    <source>
        <strain evidence="2">CBS 532.94</strain>
    </source>
</reference>
<gene>
    <name evidence="2" type="ORF">C8A03DRAFT_37943</name>
</gene>